<dbReference type="InterPro" id="IPR050109">
    <property type="entry name" value="HTH-type_TetR-like_transc_reg"/>
</dbReference>
<dbReference type="SUPFAM" id="SSF46689">
    <property type="entry name" value="Homeodomain-like"/>
    <property type="match status" value="1"/>
</dbReference>
<comment type="caution">
    <text evidence="6">The sequence shown here is derived from an EMBL/GenBank/DDBJ whole genome shotgun (WGS) entry which is preliminary data.</text>
</comment>
<keyword evidence="1" id="KW-0805">Transcription regulation</keyword>
<dbReference type="Pfam" id="PF00440">
    <property type="entry name" value="TetR_N"/>
    <property type="match status" value="1"/>
</dbReference>
<dbReference type="GO" id="GO:0003700">
    <property type="term" value="F:DNA-binding transcription factor activity"/>
    <property type="evidence" value="ECO:0007669"/>
    <property type="project" value="TreeGrafter"/>
</dbReference>
<dbReference type="OrthoDB" id="3819648at2"/>
<name>W9GBC5_9MICO</name>
<evidence type="ECO:0000256" key="2">
    <source>
        <dbReference type="ARBA" id="ARBA00023125"/>
    </source>
</evidence>
<feature type="domain" description="HTH tetR-type" evidence="5">
    <location>
        <begin position="19"/>
        <end position="79"/>
    </location>
</feature>
<protein>
    <submittedName>
        <fullName evidence="6">TetR family transcriptional regulator</fullName>
    </submittedName>
</protein>
<organism evidence="6 7">
    <name type="scientific">Intrasporangium oryzae NRRL B-24470</name>
    <dbReference type="NCBI Taxonomy" id="1386089"/>
    <lineage>
        <taxon>Bacteria</taxon>
        <taxon>Bacillati</taxon>
        <taxon>Actinomycetota</taxon>
        <taxon>Actinomycetes</taxon>
        <taxon>Micrococcales</taxon>
        <taxon>Intrasporangiaceae</taxon>
        <taxon>Intrasporangium</taxon>
    </lineage>
</organism>
<evidence type="ECO:0000259" key="5">
    <source>
        <dbReference type="PROSITE" id="PS50977"/>
    </source>
</evidence>
<dbReference type="EMBL" id="AWSA01000002">
    <property type="protein sequence ID" value="EWT03385.1"/>
    <property type="molecule type" value="Genomic_DNA"/>
</dbReference>
<keyword evidence="3" id="KW-0804">Transcription</keyword>
<reference evidence="6 7" key="1">
    <citation type="submission" date="2013-08" db="EMBL/GenBank/DDBJ databases">
        <title>Intrasporangium oryzae NRRL B-24470.</title>
        <authorList>
            <person name="Liu H."/>
            <person name="Wang G."/>
        </authorList>
    </citation>
    <scope>NUCLEOTIDE SEQUENCE [LARGE SCALE GENOMIC DNA]</scope>
    <source>
        <strain evidence="6 7">NRRL B-24470</strain>
    </source>
</reference>
<dbReference type="eggNOG" id="COG1309">
    <property type="taxonomic scope" value="Bacteria"/>
</dbReference>
<keyword evidence="2 4" id="KW-0238">DNA-binding</keyword>
<dbReference type="GO" id="GO:0000976">
    <property type="term" value="F:transcription cis-regulatory region binding"/>
    <property type="evidence" value="ECO:0007669"/>
    <property type="project" value="TreeGrafter"/>
</dbReference>
<gene>
    <name evidence="6" type="ORF">N865_16740</name>
</gene>
<dbReference type="Proteomes" id="UP000019489">
    <property type="component" value="Unassembled WGS sequence"/>
</dbReference>
<dbReference type="PANTHER" id="PTHR30055:SF234">
    <property type="entry name" value="HTH-TYPE TRANSCRIPTIONAL REGULATOR BETI"/>
    <property type="match status" value="1"/>
</dbReference>
<sequence>MNKAEDEVSRATPRARQRAATEAEILEVALAQMGSHGVAALNLSEVARQVGLRQPSLFRYFPSRLALYDALFAQGMRAHRDAVAAALAQGSGGWATVRAVVDATARFSVGNPVLAQLLFTRPVPGFVPSAEAYAPSLEVFEMVAGAVAEAVAVGDLAAEAATPDGVQLLVAVAAGVISQQAANDPDAGEPSPLLGTALEMYASFYRPGSARHKA</sequence>
<evidence type="ECO:0000256" key="1">
    <source>
        <dbReference type="ARBA" id="ARBA00023015"/>
    </source>
</evidence>
<evidence type="ECO:0000313" key="7">
    <source>
        <dbReference type="Proteomes" id="UP000019489"/>
    </source>
</evidence>
<dbReference type="RefSeq" id="WP_051509773.1">
    <property type="nucleotide sequence ID" value="NZ_AWSA01000002.1"/>
</dbReference>
<dbReference type="PANTHER" id="PTHR30055">
    <property type="entry name" value="HTH-TYPE TRANSCRIPTIONAL REGULATOR RUTR"/>
    <property type="match status" value="1"/>
</dbReference>
<dbReference type="PROSITE" id="PS50977">
    <property type="entry name" value="HTH_TETR_2"/>
    <property type="match status" value="1"/>
</dbReference>
<proteinExistence type="predicted"/>
<evidence type="ECO:0000313" key="6">
    <source>
        <dbReference type="EMBL" id="EWT03385.1"/>
    </source>
</evidence>
<feature type="DNA-binding region" description="H-T-H motif" evidence="4">
    <location>
        <begin position="42"/>
        <end position="61"/>
    </location>
</feature>
<dbReference type="STRING" id="1386089.N865_16740"/>
<dbReference type="SUPFAM" id="SSF48498">
    <property type="entry name" value="Tetracyclin repressor-like, C-terminal domain"/>
    <property type="match status" value="1"/>
</dbReference>
<evidence type="ECO:0000256" key="4">
    <source>
        <dbReference type="PROSITE-ProRule" id="PRU00335"/>
    </source>
</evidence>
<dbReference type="InterPro" id="IPR001647">
    <property type="entry name" value="HTH_TetR"/>
</dbReference>
<dbReference type="Gene3D" id="1.10.357.10">
    <property type="entry name" value="Tetracycline Repressor, domain 2"/>
    <property type="match status" value="1"/>
</dbReference>
<evidence type="ECO:0000256" key="3">
    <source>
        <dbReference type="ARBA" id="ARBA00023163"/>
    </source>
</evidence>
<dbReference type="InterPro" id="IPR009057">
    <property type="entry name" value="Homeodomain-like_sf"/>
</dbReference>
<accession>W9GBC5</accession>
<dbReference type="AlphaFoldDB" id="W9GBC5"/>
<keyword evidence="7" id="KW-1185">Reference proteome</keyword>
<dbReference type="InterPro" id="IPR036271">
    <property type="entry name" value="Tet_transcr_reg_TetR-rel_C_sf"/>
</dbReference>